<proteinExistence type="predicted"/>
<dbReference type="PANTHER" id="PTHR23513">
    <property type="entry name" value="INTEGRAL MEMBRANE EFFLUX PROTEIN-RELATED"/>
    <property type="match status" value="1"/>
</dbReference>
<comment type="subcellular location">
    <subcellularLocation>
        <location evidence="1">Cell membrane</location>
        <topology evidence="1">Multi-pass membrane protein</topology>
    </subcellularLocation>
</comment>
<reference evidence="7 8" key="1">
    <citation type="submission" date="2019-01" db="EMBL/GenBank/DDBJ databases">
        <title>Draft genome sequences of the type strains of six Macrococcus species.</title>
        <authorList>
            <person name="Mazhar S."/>
            <person name="Altermann E."/>
            <person name="Hill C."/>
            <person name="Mcauliffe O."/>
        </authorList>
    </citation>
    <scope>NUCLEOTIDE SEQUENCE [LARGE SCALE GENOMIC DNA]</scope>
    <source>
        <strain evidence="7 8">ATCC 51828</strain>
    </source>
</reference>
<feature type="transmembrane region" description="Helical" evidence="6">
    <location>
        <begin position="12"/>
        <end position="30"/>
    </location>
</feature>
<organism evidence="7 8">
    <name type="scientific">Macrococcus carouselicus</name>
    <dbReference type="NCBI Taxonomy" id="69969"/>
    <lineage>
        <taxon>Bacteria</taxon>
        <taxon>Bacillati</taxon>
        <taxon>Bacillota</taxon>
        <taxon>Bacilli</taxon>
        <taxon>Bacillales</taxon>
        <taxon>Staphylococcaceae</taxon>
        <taxon>Macrococcus</taxon>
    </lineage>
</organism>
<evidence type="ECO:0000256" key="1">
    <source>
        <dbReference type="ARBA" id="ARBA00004651"/>
    </source>
</evidence>
<feature type="transmembrane region" description="Helical" evidence="6">
    <location>
        <begin position="67"/>
        <end position="89"/>
    </location>
</feature>
<feature type="transmembrane region" description="Helical" evidence="6">
    <location>
        <begin position="166"/>
        <end position="184"/>
    </location>
</feature>
<feature type="transmembrane region" description="Helical" evidence="6">
    <location>
        <begin position="371"/>
        <end position="389"/>
    </location>
</feature>
<comment type="caution">
    <text evidence="7">The sequence shown here is derived from an EMBL/GenBank/DDBJ whole genome shotgun (WGS) entry which is preliminary data.</text>
</comment>
<protein>
    <submittedName>
        <fullName evidence="7">MFS transporter</fullName>
    </submittedName>
</protein>
<feature type="transmembrane region" description="Helical" evidence="6">
    <location>
        <begin position="217"/>
        <end position="239"/>
    </location>
</feature>
<dbReference type="Pfam" id="PF07690">
    <property type="entry name" value="MFS_1"/>
    <property type="match status" value="1"/>
</dbReference>
<evidence type="ECO:0000256" key="2">
    <source>
        <dbReference type="ARBA" id="ARBA00022475"/>
    </source>
</evidence>
<feature type="transmembrane region" description="Helical" evidence="6">
    <location>
        <begin position="135"/>
        <end position="160"/>
    </location>
</feature>
<keyword evidence="8" id="KW-1185">Reference proteome</keyword>
<accession>A0A9Q8CIJ1</accession>
<gene>
    <name evidence="7" type="ORF">ERX40_00980</name>
</gene>
<evidence type="ECO:0000256" key="5">
    <source>
        <dbReference type="ARBA" id="ARBA00023136"/>
    </source>
</evidence>
<keyword evidence="3 6" id="KW-0812">Transmembrane</keyword>
<dbReference type="InterPro" id="IPR011701">
    <property type="entry name" value="MFS"/>
</dbReference>
<keyword evidence="2" id="KW-1003">Cell membrane</keyword>
<feature type="transmembrane region" description="Helical" evidence="6">
    <location>
        <begin position="95"/>
        <end position="114"/>
    </location>
</feature>
<evidence type="ECO:0000313" key="7">
    <source>
        <dbReference type="EMBL" id="TDM03768.1"/>
    </source>
</evidence>
<evidence type="ECO:0000313" key="8">
    <source>
        <dbReference type="Proteomes" id="UP000295280"/>
    </source>
</evidence>
<feature type="transmembrane region" description="Helical" evidence="6">
    <location>
        <begin position="281"/>
        <end position="301"/>
    </location>
</feature>
<evidence type="ECO:0000256" key="6">
    <source>
        <dbReference type="SAM" id="Phobius"/>
    </source>
</evidence>
<keyword evidence="5 6" id="KW-0472">Membrane</keyword>
<feature type="transmembrane region" description="Helical" evidence="6">
    <location>
        <begin position="36"/>
        <end position="60"/>
    </location>
</feature>
<dbReference type="GO" id="GO:0022857">
    <property type="term" value="F:transmembrane transporter activity"/>
    <property type="evidence" value="ECO:0007669"/>
    <property type="project" value="InterPro"/>
</dbReference>
<dbReference type="InterPro" id="IPR036259">
    <property type="entry name" value="MFS_trans_sf"/>
</dbReference>
<feature type="transmembrane region" description="Helical" evidence="6">
    <location>
        <begin position="307"/>
        <end position="327"/>
    </location>
</feature>
<sequence>MQEIFKLLLGRIATNIGDSIILITLTWYISQTYEKTVYLGYLGFIIGIIELLIIFIGPIIDRYSIKAILLIATFIQIIIVSFLTFLLYLDNLNLLTIYILISISVLCSSIIYPAENTIIPSIVRNTKEISKVNSVFQISYKVLDLFLNSLIGFLLAIILLKTLMSITIAIFIIALYLFLILNIPKRYKQNEEQKSTSVISNYFQDLRLGLKFVKKPLLLKLLLPLTIINFAYAGGIVIFPKLGEIFGGSMYYGIILLLNGLGVLVGYLVAPNIIAKVKFNIILPVVFLTIGICWIGISISYNQNTILPLLFLFLSSITLGILNLVFITAFQIIPPENLLGRVNTTNETLISLLVPFGSLFGSILADTFSTISFNFFIVGLVSFGLFIFYSRDKDIQKIYNLEKIDI</sequence>
<dbReference type="Gene3D" id="1.20.1250.20">
    <property type="entry name" value="MFS general substrate transporter like domains"/>
    <property type="match status" value="1"/>
</dbReference>
<dbReference type="PANTHER" id="PTHR23513:SF6">
    <property type="entry name" value="MAJOR FACILITATOR SUPERFAMILY ASSOCIATED DOMAIN-CONTAINING PROTEIN"/>
    <property type="match status" value="1"/>
</dbReference>
<name>A0A9Q8CIJ1_9STAP</name>
<dbReference type="OrthoDB" id="2287060at2"/>
<dbReference type="GO" id="GO:0005886">
    <property type="term" value="C:plasma membrane"/>
    <property type="evidence" value="ECO:0007669"/>
    <property type="project" value="UniProtKB-SubCell"/>
</dbReference>
<dbReference type="SUPFAM" id="SSF103473">
    <property type="entry name" value="MFS general substrate transporter"/>
    <property type="match status" value="1"/>
</dbReference>
<feature type="transmembrane region" description="Helical" evidence="6">
    <location>
        <begin position="251"/>
        <end position="269"/>
    </location>
</feature>
<dbReference type="AlphaFoldDB" id="A0A9Q8CIJ1"/>
<evidence type="ECO:0000256" key="3">
    <source>
        <dbReference type="ARBA" id="ARBA00022692"/>
    </source>
</evidence>
<feature type="transmembrane region" description="Helical" evidence="6">
    <location>
        <begin position="348"/>
        <end position="365"/>
    </location>
</feature>
<dbReference type="RefSeq" id="WP_133416631.1">
    <property type="nucleotide sequence ID" value="NZ_SCWD01000001.1"/>
</dbReference>
<evidence type="ECO:0000256" key="4">
    <source>
        <dbReference type="ARBA" id="ARBA00022989"/>
    </source>
</evidence>
<keyword evidence="4 6" id="KW-1133">Transmembrane helix</keyword>
<dbReference type="Proteomes" id="UP000295280">
    <property type="component" value="Unassembled WGS sequence"/>
</dbReference>
<dbReference type="EMBL" id="SCWD01000001">
    <property type="protein sequence ID" value="TDM03768.1"/>
    <property type="molecule type" value="Genomic_DNA"/>
</dbReference>